<dbReference type="Proteomes" id="UP000030671">
    <property type="component" value="Unassembled WGS sequence"/>
</dbReference>
<dbReference type="Pfam" id="PF00201">
    <property type="entry name" value="UDPGT"/>
    <property type="match status" value="1"/>
</dbReference>
<dbReference type="PANTHER" id="PTHR48045">
    <property type="entry name" value="UDP-GLYCOSYLTRANSFERASE 72B1"/>
    <property type="match status" value="1"/>
</dbReference>
<dbReference type="CDD" id="cd03784">
    <property type="entry name" value="GT1_Gtf-like"/>
    <property type="match status" value="1"/>
</dbReference>
<dbReference type="Gene3D" id="3.40.50.2000">
    <property type="entry name" value="Glycogen Phosphorylase B"/>
    <property type="match status" value="1"/>
</dbReference>
<accession>W4JN35</accession>
<dbReference type="HOGENOM" id="CLU_001724_12_0_1"/>
<sequence length="248" mass="27203">MAFNPGTTDFSQASKDAELAASFGRTGARASEFLDRAYERHGEHGVVYVCFGTEYWPSSMDHLSILLYALERRKIPFLFAHASRAASIPDGLRAHFDNSETAMLVPWAPQQTVLAHKACGWFVTHAGSNSTMEAVSQGVPMVCWPFAADQPMNAARLVHRLDVAFELVEVRMGAASSKPIFATGQTPAGTRAAVEAELDGTLEAMYGAVGARKRANARRVRERLAGAWREDGEARRALERLLDRYCTP</sequence>
<dbReference type="EMBL" id="KI925467">
    <property type="protein sequence ID" value="ETW74977.1"/>
    <property type="molecule type" value="Genomic_DNA"/>
</dbReference>
<dbReference type="GeneID" id="20667315"/>
<dbReference type="KEGG" id="hir:HETIRDRAFT_148995"/>
<keyword evidence="3" id="KW-1185">Reference proteome</keyword>
<dbReference type="SUPFAM" id="SSF53756">
    <property type="entry name" value="UDP-Glycosyltransferase/glycogen phosphorylase"/>
    <property type="match status" value="1"/>
</dbReference>
<dbReference type="OrthoDB" id="5835829at2759"/>
<reference evidence="2 3" key="1">
    <citation type="journal article" date="2012" name="New Phytol.">
        <title>Insight into trade-off between wood decay and parasitism from the genome of a fungal forest pathogen.</title>
        <authorList>
            <person name="Olson A."/>
            <person name="Aerts A."/>
            <person name="Asiegbu F."/>
            <person name="Belbahri L."/>
            <person name="Bouzid O."/>
            <person name="Broberg A."/>
            <person name="Canback B."/>
            <person name="Coutinho P.M."/>
            <person name="Cullen D."/>
            <person name="Dalman K."/>
            <person name="Deflorio G."/>
            <person name="van Diepen L.T."/>
            <person name="Dunand C."/>
            <person name="Duplessis S."/>
            <person name="Durling M."/>
            <person name="Gonthier P."/>
            <person name="Grimwood J."/>
            <person name="Fossdal C.G."/>
            <person name="Hansson D."/>
            <person name="Henrissat B."/>
            <person name="Hietala A."/>
            <person name="Himmelstrand K."/>
            <person name="Hoffmeister D."/>
            <person name="Hogberg N."/>
            <person name="James T.Y."/>
            <person name="Karlsson M."/>
            <person name="Kohler A."/>
            <person name="Kues U."/>
            <person name="Lee Y.H."/>
            <person name="Lin Y.C."/>
            <person name="Lind M."/>
            <person name="Lindquist E."/>
            <person name="Lombard V."/>
            <person name="Lucas S."/>
            <person name="Lunden K."/>
            <person name="Morin E."/>
            <person name="Murat C."/>
            <person name="Park J."/>
            <person name="Raffaello T."/>
            <person name="Rouze P."/>
            <person name="Salamov A."/>
            <person name="Schmutz J."/>
            <person name="Solheim H."/>
            <person name="Stahlberg J."/>
            <person name="Velez H."/>
            <person name="de Vries R.P."/>
            <person name="Wiebenga A."/>
            <person name="Woodward S."/>
            <person name="Yakovlev I."/>
            <person name="Garbelotto M."/>
            <person name="Martin F."/>
            <person name="Grigoriev I.V."/>
            <person name="Stenlid J."/>
        </authorList>
    </citation>
    <scope>NUCLEOTIDE SEQUENCE [LARGE SCALE GENOMIC DNA]</scope>
    <source>
        <strain evidence="2 3">TC 32-1</strain>
    </source>
</reference>
<dbReference type="PANTHER" id="PTHR48045:SF34">
    <property type="entry name" value="ISOFLAVONE 7-O-GLUCOSYLTRANSFERASE 1-LIKE"/>
    <property type="match status" value="1"/>
</dbReference>
<dbReference type="InterPro" id="IPR002213">
    <property type="entry name" value="UDP_glucos_trans"/>
</dbReference>
<dbReference type="InParanoid" id="W4JN35"/>
<organism evidence="2 3">
    <name type="scientific">Heterobasidion irregulare (strain TC 32-1)</name>
    <dbReference type="NCBI Taxonomy" id="747525"/>
    <lineage>
        <taxon>Eukaryota</taxon>
        <taxon>Fungi</taxon>
        <taxon>Dikarya</taxon>
        <taxon>Basidiomycota</taxon>
        <taxon>Agaricomycotina</taxon>
        <taxon>Agaricomycetes</taxon>
        <taxon>Russulales</taxon>
        <taxon>Bondarzewiaceae</taxon>
        <taxon>Heterobasidion</taxon>
        <taxon>Heterobasidion annosum species complex</taxon>
    </lineage>
</organism>
<name>W4JN35_HETIT</name>
<dbReference type="RefSeq" id="XP_009553434.1">
    <property type="nucleotide sequence ID" value="XM_009555139.1"/>
</dbReference>
<evidence type="ECO:0000313" key="3">
    <source>
        <dbReference type="Proteomes" id="UP000030671"/>
    </source>
</evidence>
<proteinExistence type="predicted"/>
<gene>
    <name evidence="2" type="ORF">HETIRDRAFT_148995</name>
</gene>
<evidence type="ECO:0000313" key="2">
    <source>
        <dbReference type="EMBL" id="ETW74977.1"/>
    </source>
</evidence>
<evidence type="ECO:0000256" key="1">
    <source>
        <dbReference type="ARBA" id="ARBA00022679"/>
    </source>
</evidence>
<dbReference type="eggNOG" id="KOG1192">
    <property type="taxonomic scope" value="Eukaryota"/>
</dbReference>
<keyword evidence="1 2" id="KW-0808">Transferase</keyword>
<dbReference type="AlphaFoldDB" id="W4JN35"/>
<protein>
    <submittedName>
        <fullName evidence="2">Glycosyltransferase family 1 protein</fullName>
    </submittedName>
</protein>
<dbReference type="GO" id="GO:0008194">
    <property type="term" value="F:UDP-glycosyltransferase activity"/>
    <property type="evidence" value="ECO:0007669"/>
    <property type="project" value="InterPro"/>
</dbReference>